<dbReference type="EMBL" id="JACHJK010000030">
    <property type="protein sequence ID" value="MBB5932666.1"/>
    <property type="molecule type" value="Genomic_DNA"/>
</dbReference>
<sequence length="118" mass="13476">MKPPPAGRLRRATNPSSSTQHRNWKLSYYQLLHAFRTQYLWKRDHVDGWLGDAPVIWIDDDFTDLDHEWARERTARGYVTALVQPDPHIGLLAEHLVEVLAWAVALLPVTQADTAGVP</sequence>
<evidence type="ECO:0000313" key="2">
    <source>
        <dbReference type="EMBL" id="MBB5932666.1"/>
    </source>
</evidence>
<organism evidence="2 3">
    <name type="scientific">Streptomyces echinatus</name>
    <dbReference type="NCBI Taxonomy" id="67293"/>
    <lineage>
        <taxon>Bacteria</taxon>
        <taxon>Bacillati</taxon>
        <taxon>Actinomycetota</taxon>
        <taxon>Actinomycetes</taxon>
        <taxon>Kitasatosporales</taxon>
        <taxon>Streptomycetaceae</taxon>
        <taxon>Streptomyces</taxon>
    </lineage>
</organism>
<gene>
    <name evidence="2" type="ORF">FHS34_008176</name>
</gene>
<feature type="region of interest" description="Disordered" evidence="1">
    <location>
        <begin position="1"/>
        <end position="20"/>
    </location>
</feature>
<evidence type="ECO:0000256" key="1">
    <source>
        <dbReference type="SAM" id="MobiDB-lite"/>
    </source>
</evidence>
<reference evidence="2 3" key="1">
    <citation type="submission" date="2020-08" db="EMBL/GenBank/DDBJ databases">
        <title>Genomic Encyclopedia of Type Strains, Phase III (KMG-III): the genomes of soil and plant-associated and newly described type strains.</title>
        <authorList>
            <person name="Whitman W."/>
        </authorList>
    </citation>
    <scope>NUCLEOTIDE SEQUENCE [LARGE SCALE GENOMIC DNA]</scope>
    <source>
        <strain evidence="2 3">CECT 3313</strain>
    </source>
</reference>
<name>A0A7W9Q2Y1_9ACTN</name>
<accession>A0A7W9Q2Y1</accession>
<keyword evidence="3" id="KW-1185">Reference proteome</keyword>
<protein>
    <submittedName>
        <fullName evidence="2">Uncharacterized protein</fullName>
    </submittedName>
</protein>
<dbReference type="Proteomes" id="UP000585836">
    <property type="component" value="Unassembled WGS sequence"/>
</dbReference>
<dbReference type="AlphaFoldDB" id="A0A7W9Q2Y1"/>
<comment type="caution">
    <text evidence="2">The sequence shown here is derived from an EMBL/GenBank/DDBJ whole genome shotgun (WGS) entry which is preliminary data.</text>
</comment>
<proteinExistence type="predicted"/>
<evidence type="ECO:0000313" key="3">
    <source>
        <dbReference type="Proteomes" id="UP000585836"/>
    </source>
</evidence>